<name>A3VI01_9RHOB</name>
<feature type="transmembrane region" description="Helical" evidence="6">
    <location>
        <begin position="88"/>
        <end position="113"/>
    </location>
</feature>
<keyword evidence="4 6" id="KW-1133">Transmembrane helix</keyword>
<feature type="transmembrane region" description="Helical" evidence="6">
    <location>
        <begin position="344"/>
        <end position="363"/>
    </location>
</feature>
<accession>A3VI01</accession>
<reference evidence="7 8" key="1">
    <citation type="journal article" date="2010" name="J. Bacteriol.">
        <title>Genome sequences of Pelagibaca bermudensis HTCC2601T and Maritimibacter alkaliphilus HTCC2654T, the type strains of two marine Roseobacter genera.</title>
        <authorList>
            <person name="Thrash J.C."/>
            <person name="Cho J.C."/>
            <person name="Ferriera S."/>
            <person name="Johnson J."/>
            <person name="Vergin K.L."/>
            <person name="Giovannoni S.J."/>
        </authorList>
    </citation>
    <scope>NUCLEOTIDE SEQUENCE [LARGE SCALE GENOMIC DNA]</scope>
    <source>
        <strain evidence="7 8">HTCC2654</strain>
    </source>
</reference>
<feature type="transmembrane region" description="Helical" evidence="6">
    <location>
        <begin position="125"/>
        <end position="144"/>
    </location>
</feature>
<dbReference type="GO" id="GO:0016020">
    <property type="term" value="C:membrane"/>
    <property type="evidence" value="ECO:0007669"/>
    <property type="project" value="UniProtKB-SubCell"/>
</dbReference>
<dbReference type="EMBL" id="AAMT01000010">
    <property type="protein sequence ID" value="EAQ12000.1"/>
    <property type="molecule type" value="Genomic_DNA"/>
</dbReference>
<feature type="transmembrane region" description="Helical" evidence="6">
    <location>
        <begin position="181"/>
        <end position="202"/>
    </location>
</feature>
<evidence type="ECO:0000256" key="6">
    <source>
        <dbReference type="SAM" id="Phobius"/>
    </source>
</evidence>
<sequence>MTDTTDTLPKRLGTGLLTAYGVGIMVGAGIYVLVGHAAGEAGVWAPLAFLLAGIVAVPSALSFAELSSRIPEAAGDSAYVEHGLRAHWLAVLVGLINIAAGIIGGAAVLRGGVGYLTALLPVDPLMAIVALGGLLTLIAVLGVVESLSFAAILTAVEVGGLALVVWAGFTAAPTSDWAAPTALHLPGVMAASIFAFFAFLGFDDLVNMAEEARDPARQMPRAILWSLAITSVLYALVTLAAVRAVPLEALSGSERPLALVWSAATGQHAAFLSSIAVAAALNGVLAQVVMASRVFFGLGRRSRGLAIFHRANPRFGTPVLATIVTGAATIAAAAMLPVALLAEYTTLALLVVFTIVNAALIGVKRQKTPSPFSVPVIVPWLGILGALALFVANVQAFLP</sequence>
<protein>
    <submittedName>
        <fullName evidence="7">Amino acid permease</fullName>
    </submittedName>
</protein>
<evidence type="ECO:0000313" key="8">
    <source>
        <dbReference type="Proteomes" id="UP000002931"/>
    </source>
</evidence>
<feature type="transmembrane region" description="Helical" evidence="6">
    <location>
        <begin position="149"/>
        <end position="169"/>
    </location>
</feature>
<comment type="caution">
    <text evidence="7">The sequence shown here is derived from an EMBL/GenBank/DDBJ whole genome shotgun (WGS) entry which is preliminary data.</text>
</comment>
<dbReference type="HOGENOM" id="CLU_007946_15_12_5"/>
<feature type="transmembrane region" description="Helical" evidence="6">
    <location>
        <begin position="46"/>
        <end position="67"/>
    </location>
</feature>
<dbReference type="STRING" id="314271.RB2654_00820"/>
<dbReference type="PANTHER" id="PTHR43243">
    <property type="entry name" value="INNER MEMBRANE TRANSPORTER YGJI-RELATED"/>
    <property type="match status" value="1"/>
</dbReference>
<evidence type="ECO:0000256" key="1">
    <source>
        <dbReference type="ARBA" id="ARBA00004141"/>
    </source>
</evidence>
<dbReference type="PANTHER" id="PTHR43243:SF4">
    <property type="entry name" value="CATIONIC AMINO ACID TRANSPORTER 4"/>
    <property type="match status" value="1"/>
</dbReference>
<dbReference type="Pfam" id="PF13520">
    <property type="entry name" value="AA_permease_2"/>
    <property type="match status" value="1"/>
</dbReference>
<dbReference type="Gene3D" id="1.20.1740.10">
    <property type="entry name" value="Amino acid/polyamine transporter I"/>
    <property type="match status" value="1"/>
</dbReference>
<keyword evidence="2" id="KW-0813">Transport</keyword>
<evidence type="ECO:0000256" key="4">
    <source>
        <dbReference type="ARBA" id="ARBA00022989"/>
    </source>
</evidence>
<keyword evidence="3 6" id="KW-0812">Transmembrane</keyword>
<keyword evidence="8" id="KW-1185">Reference proteome</keyword>
<dbReference type="RefSeq" id="WP_008327749.1">
    <property type="nucleotide sequence ID" value="NZ_CH902578.1"/>
</dbReference>
<dbReference type="eggNOG" id="COG0531">
    <property type="taxonomic scope" value="Bacteria"/>
</dbReference>
<evidence type="ECO:0000256" key="5">
    <source>
        <dbReference type="ARBA" id="ARBA00023136"/>
    </source>
</evidence>
<keyword evidence="5 6" id="KW-0472">Membrane</keyword>
<evidence type="ECO:0000256" key="2">
    <source>
        <dbReference type="ARBA" id="ARBA00022448"/>
    </source>
</evidence>
<feature type="transmembrane region" description="Helical" evidence="6">
    <location>
        <begin position="317"/>
        <end position="338"/>
    </location>
</feature>
<dbReference type="GO" id="GO:0015171">
    <property type="term" value="F:amino acid transmembrane transporter activity"/>
    <property type="evidence" value="ECO:0007669"/>
    <property type="project" value="TreeGrafter"/>
</dbReference>
<evidence type="ECO:0000313" key="7">
    <source>
        <dbReference type="EMBL" id="EAQ12000.1"/>
    </source>
</evidence>
<feature type="transmembrane region" description="Helical" evidence="6">
    <location>
        <begin position="375"/>
        <end position="398"/>
    </location>
</feature>
<dbReference type="PIRSF" id="PIRSF006060">
    <property type="entry name" value="AA_transporter"/>
    <property type="match status" value="1"/>
</dbReference>
<dbReference type="OrthoDB" id="7065842at2"/>
<organism evidence="7 8">
    <name type="scientific">Maritimibacter alkaliphilus HTCC2654</name>
    <dbReference type="NCBI Taxonomy" id="314271"/>
    <lineage>
        <taxon>Bacteria</taxon>
        <taxon>Pseudomonadati</taxon>
        <taxon>Pseudomonadota</taxon>
        <taxon>Alphaproteobacteria</taxon>
        <taxon>Rhodobacterales</taxon>
        <taxon>Roseobacteraceae</taxon>
        <taxon>Maritimibacter</taxon>
    </lineage>
</organism>
<dbReference type="InterPro" id="IPR002293">
    <property type="entry name" value="AA/rel_permease1"/>
</dbReference>
<dbReference type="Proteomes" id="UP000002931">
    <property type="component" value="Unassembled WGS sequence"/>
</dbReference>
<comment type="subcellular location">
    <subcellularLocation>
        <location evidence="1">Membrane</location>
        <topology evidence="1">Multi-pass membrane protein</topology>
    </subcellularLocation>
</comment>
<feature type="transmembrane region" description="Helical" evidence="6">
    <location>
        <begin position="12"/>
        <end position="34"/>
    </location>
</feature>
<feature type="transmembrane region" description="Helical" evidence="6">
    <location>
        <begin position="269"/>
        <end position="296"/>
    </location>
</feature>
<gene>
    <name evidence="7" type="ORF">RB2654_00820</name>
</gene>
<evidence type="ECO:0000256" key="3">
    <source>
        <dbReference type="ARBA" id="ARBA00022692"/>
    </source>
</evidence>
<proteinExistence type="predicted"/>
<dbReference type="AlphaFoldDB" id="A3VI01"/>
<feature type="transmembrane region" description="Helical" evidence="6">
    <location>
        <begin position="223"/>
        <end position="245"/>
    </location>
</feature>